<dbReference type="Proteomes" id="UP000010953">
    <property type="component" value="Unassembled WGS sequence"/>
</dbReference>
<dbReference type="EMBL" id="AMZY02000014">
    <property type="protein sequence ID" value="EMS32243.1"/>
    <property type="molecule type" value="Genomic_DNA"/>
</dbReference>
<dbReference type="AlphaFoldDB" id="M7XCA4"/>
<proteinExistence type="predicted"/>
<evidence type="ECO:0000313" key="1">
    <source>
        <dbReference type="EMBL" id="EMS32243.1"/>
    </source>
</evidence>
<dbReference type="InParanoid" id="M7XCA4"/>
<organism evidence="1 2">
    <name type="scientific">Mariniradius saccharolyticus AK6</name>
    <dbReference type="NCBI Taxonomy" id="1239962"/>
    <lineage>
        <taxon>Bacteria</taxon>
        <taxon>Pseudomonadati</taxon>
        <taxon>Bacteroidota</taxon>
        <taxon>Cytophagia</taxon>
        <taxon>Cytophagales</taxon>
        <taxon>Cyclobacteriaceae</taxon>
        <taxon>Mariniradius</taxon>
    </lineage>
</organism>
<evidence type="ECO:0000313" key="2">
    <source>
        <dbReference type="Proteomes" id="UP000010953"/>
    </source>
</evidence>
<name>M7XCA4_9BACT</name>
<protein>
    <submittedName>
        <fullName evidence="1">Uncharacterized protein</fullName>
    </submittedName>
</protein>
<keyword evidence="2" id="KW-1185">Reference proteome</keyword>
<reference evidence="1" key="1">
    <citation type="submission" date="2013-01" db="EMBL/GenBank/DDBJ databases">
        <title>Genome assembly of Mariniradius saccharolyticus AK6.</title>
        <authorList>
            <person name="Vaidya B."/>
            <person name="Khatri I."/>
            <person name="Tanuku N.R.S."/>
            <person name="Subramanian S."/>
            <person name="Pinnaka A."/>
        </authorList>
    </citation>
    <scope>NUCLEOTIDE SEQUENCE [LARGE SCALE GENOMIC DNA]</scope>
    <source>
        <strain evidence="1">AK6</strain>
    </source>
</reference>
<gene>
    <name evidence="1" type="ORF">C943_01506</name>
</gene>
<comment type="caution">
    <text evidence="1">The sequence shown here is derived from an EMBL/GenBank/DDBJ whole genome shotgun (WGS) entry which is preliminary data.</text>
</comment>
<sequence>MFDYFVSYALKSGVFCPNWGIFYGTLLGKKLGDFRNKKQEQRSMGYGYGLGTIDNGLSGVNQPFGFTQVNNNH</sequence>
<accession>M7XCA4</accession>